<sequence>MAVDELLVPGGHRVDALQVEATERDGERGEARDRARDLAVEPVLPRELGRVLVQAVREAIHALHVGEVREDVLEDLLVALETLGGAELDALHVGVPPLDRLGDVTGGVPHAVARALELVADDLLLVLRTPGERRELVLPATVAPGLEFDAQTGEEEDAAAENEQGEIVLMPGEDLRDGGEQAAQKR</sequence>
<evidence type="ECO:0000313" key="2">
    <source>
        <dbReference type="EMBL" id="KKW30273.1"/>
    </source>
</evidence>
<name>A0A0G1XGA7_9BACT</name>
<feature type="region of interest" description="Disordered" evidence="1">
    <location>
        <begin position="153"/>
        <end position="186"/>
    </location>
</feature>
<comment type="caution">
    <text evidence="2">The sequence shown here is derived from an EMBL/GenBank/DDBJ whole genome shotgun (WGS) entry which is preliminary data.</text>
</comment>
<gene>
    <name evidence="2" type="ORF">UY72_C0016G0006</name>
</gene>
<dbReference type="EMBL" id="LCRD01000016">
    <property type="protein sequence ID" value="KKW30273.1"/>
    <property type="molecule type" value="Genomic_DNA"/>
</dbReference>
<accession>A0A0G1XGA7</accession>
<reference evidence="2 3" key="1">
    <citation type="journal article" date="2015" name="Nature">
        <title>rRNA introns, odd ribosomes, and small enigmatic genomes across a large radiation of phyla.</title>
        <authorList>
            <person name="Brown C.T."/>
            <person name="Hug L.A."/>
            <person name="Thomas B.C."/>
            <person name="Sharon I."/>
            <person name="Castelle C.J."/>
            <person name="Singh A."/>
            <person name="Wilkins M.J."/>
            <person name="Williams K.H."/>
            <person name="Banfield J.F."/>
        </authorList>
    </citation>
    <scope>NUCLEOTIDE SEQUENCE [LARGE SCALE GENOMIC DNA]</scope>
</reference>
<dbReference type="AlphaFoldDB" id="A0A0G1XGA7"/>
<protein>
    <submittedName>
        <fullName evidence="2">Uncharacterized protein</fullName>
    </submittedName>
</protein>
<feature type="compositionally biased region" description="Acidic residues" evidence="1">
    <location>
        <begin position="153"/>
        <end position="164"/>
    </location>
</feature>
<organism evidence="2 3">
    <name type="scientific">Candidatus Uhrbacteria bacterium GW2011_GWD2_52_7</name>
    <dbReference type="NCBI Taxonomy" id="1618989"/>
    <lineage>
        <taxon>Bacteria</taxon>
        <taxon>Candidatus Uhriibacteriota</taxon>
    </lineage>
</organism>
<proteinExistence type="predicted"/>
<dbReference type="Proteomes" id="UP000034846">
    <property type="component" value="Unassembled WGS sequence"/>
</dbReference>
<evidence type="ECO:0000313" key="3">
    <source>
        <dbReference type="Proteomes" id="UP000034846"/>
    </source>
</evidence>
<evidence type="ECO:0000256" key="1">
    <source>
        <dbReference type="SAM" id="MobiDB-lite"/>
    </source>
</evidence>